<dbReference type="Gene3D" id="3.40.50.1820">
    <property type="entry name" value="alpha/beta hydrolase"/>
    <property type="match status" value="1"/>
</dbReference>
<dbReference type="GO" id="GO:0016020">
    <property type="term" value="C:membrane"/>
    <property type="evidence" value="ECO:0007669"/>
    <property type="project" value="TreeGrafter"/>
</dbReference>
<gene>
    <name evidence="6" type="ORF">SETTUDRAFT_136808</name>
</gene>
<organism evidence="6 7">
    <name type="scientific">Exserohilum turcicum (strain 28A)</name>
    <name type="common">Northern leaf blight fungus</name>
    <name type="synonym">Setosphaeria turcica</name>
    <dbReference type="NCBI Taxonomy" id="671987"/>
    <lineage>
        <taxon>Eukaryota</taxon>
        <taxon>Fungi</taxon>
        <taxon>Dikarya</taxon>
        <taxon>Ascomycota</taxon>
        <taxon>Pezizomycotina</taxon>
        <taxon>Dothideomycetes</taxon>
        <taxon>Pleosporomycetidae</taxon>
        <taxon>Pleosporales</taxon>
        <taxon>Pleosporineae</taxon>
        <taxon>Pleosporaceae</taxon>
        <taxon>Exserohilum</taxon>
    </lineage>
</organism>
<evidence type="ECO:0000256" key="1">
    <source>
        <dbReference type="ARBA" id="ARBA00004275"/>
    </source>
</evidence>
<dbReference type="PANTHER" id="PTHR43798:SF5">
    <property type="entry name" value="MONOACYLGLYCEROL LIPASE ABHD6"/>
    <property type="match status" value="1"/>
</dbReference>
<dbReference type="InterPro" id="IPR029058">
    <property type="entry name" value="AB_hydrolase_fold"/>
</dbReference>
<dbReference type="SUPFAM" id="SSF53474">
    <property type="entry name" value="alpha/beta-Hydrolases"/>
    <property type="match status" value="1"/>
</dbReference>
<dbReference type="GeneID" id="19396380"/>
<dbReference type="Pfam" id="PF12146">
    <property type="entry name" value="Hydrolase_4"/>
    <property type="match status" value="1"/>
</dbReference>
<sequence length="266" mass="28450">MPLLDVGYKRIHYVEWRPAGEQPARETFVLMHGLGSSQNYYYAVCQRLVASGFRCIAFDNTGAGRSPYTGIEQSVEALGGDVIGVMDALGVQKAVFVGHSMGGIVGAHLAAERSERMVAAVLIGPVYPNGGLAGVFEKRMATVEAHGMQALADSIPQAAVGKNASLLAQAMMRELLLAQDPAGYVSNCRVIVNAAVPAYSSIRVPVLILAGDEDKSAPVEDCRKMFGELGCSDKKMQVLAGVGHWHCLEAADEVARLIEAFYHEIQ</sequence>
<keyword evidence="3" id="KW-0843">Virulence</keyword>
<dbReference type="eggNOG" id="ENOG502S2YE">
    <property type="taxonomic scope" value="Eukaryota"/>
</dbReference>
<dbReference type="STRING" id="671987.R0IHU9"/>
<evidence type="ECO:0000259" key="5">
    <source>
        <dbReference type="Pfam" id="PF12146"/>
    </source>
</evidence>
<dbReference type="RefSeq" id="XP_008027313.1">
    <property type="nucleotide sequence ID" value="XM_008029122.1"/>
</dbReference>
<dbReference type="InterPro" id="IPR050266">
    <property type="entry name" value="AB_hydrolase_sf"/>
</dbReference>
<name>R0IHU9_EXST2</name>
<dbReference type="GO" id="GO:0047372">
    <property type="term" value="F:monoacylglycerol lipase activity"/>
    <property type="evidence" value="ECO:0007669"/>
    <property type="project" value="TreeGrafter"/>
</dbReference>
<dbReference type="HOGENOM" id="CLU_020336_50_3_1"/>
<evidence type="ECO:0000313" key="6">
    <source>
        <dbReference type="EMBL" id="EOA84760.1"/>
    </source>
</evidence>
<keyword evidence="7" id="KW-1185">Reference proteome</keyword>
<dbReference type="Proteomes" id="UP000016935">
    <property type="component" value="Unassembled WGS sequence"/>
</dbReference>
<dbReference type="InterPro" id="IPR022742">
    <property type="entry name" value="Hydrolase_4"/>
</dbReference>
<dbReference type="GO" id="GO:0046464">
    <property type="term" value="P:acylglycerol catabolic process"/>
    <property type="evidence" value="ECO:0007669"/>
    <property type="project" value="TreeGrafter"/>
</dbReference>
<dbReference type="AlphaFoldDB" id="R0IHU9"/>
<protein>
    <recommendedName>
        <fullName evidence="5">Serine aminopeptidase S33 domain-containing protein</fullName>
    </recommendedName>
</protein>
<dbReference type="InterPro" id="IPR000073">
    <property type="entry name" value="AB_hydrolase_1"/>
</dbReference>
<dbReference type="OrthoDB" id="408373at2759"/>
<evidence type="ECO:0000256" key="3">
    <source>
        <dbReference type="ARBA" id="ARBA00023026"/>
    </source>
</evidence>
<keyword evidence="4" id="KW-0576">Peroxisome</keyword>
<comment type="subcellular location">
    <subcellularLocation>
        <location evidence="1">Peroxisome</location>
    </subcellularLocation>
</comment>
<feature type="domain" description="Serine aminopeptidase S33" evidence="5">
    <location>
        <begin position="23"/>
        <end position="245"/>
    </location>
</feature>
<dbReference type="GO" id="GO:0005777">
    <property type="term" value="C:peroxisome"/>
    <property type="evidence" value="ECO:0007669"/>
    <property type="project" value="UniProtKB-SubCell"/>
</dbReference>
<reference evidence="6 7" key="2">
    <citation type="journal article" date="2013" name="PLoS Genet.">
        <title>Comparative genome structure, secondary metabolite, and effector coding capacity across Cochliobolus pathogens.</title>
        <authorList>
            <person name="Condon B.J."/>
            <person name="Leng Y."/>
            <person name="Wu D."/>
            <person name="Bushley K.E."/>
            <person name="Ohm R.A."/>
            <person name="Otillar R."/>
            <person name="Martin J."/>
            <person name="Schackwitz W."/>
            <person name="Grimwood J."/>
            <person name="MohdZainudin N."/>
            <person name="Xue C."/>
            <person name="Wang R."/>
            <person name="Manning V.A."/>
            <person name="Dhillon B."/>
            <person name="Tu Z.J."/>
            <person name="Steffenson B.J."/>
            <person name="Salamov A."/>
            <person name="Sun H."/>
            <person name="Lowry S."/>
            <person name="LaButti K."/>
            <person name="Han J."/>
            <person name="Copeland A."/>
            <person name="Lindquist E."/>
            <person name="Barry K."/>
            <person name="Schmutz J."/>
            <person name="Baker S.E."/>
            <person name="Ciuffetti L.M."/>
            <person name="Grigoriev I.V."/>
            <person name="Zhong S."/>
            <person name="Turgeon B.G."/>
        </authorList>
    </citation>
    <scope>NUCLEOTIDE SEQUENCE [LARGE SCALE GENOMIC DNA]</scope>
    <source>
        <strain evidence="7">28A</strain>
    </source>
</reference>
<accession>R0IHU9</accession>
<dbReference type="PANTHER" id="PTHR43798">
    <property type="entry name" value="MONOACYLGLYCEROL LIPASE"/>
    <property type="match status" value="1"/>
</dbReference>
<evidence type="ECO:0000256" key="2">
    <source>
        <dbReference type="ARBA" id="ARBA00005668"/>
    </source>
</evidence>
<evidence type="ECO:0000256" key="4">
    <source>
        <dbReference type="ARBA" id="ARBA00023140"/>
    </source>
</evidence>
<comment type="similarity">
    <text evidence="2">Belongs to the AB hydrolase superfamily. AKT2 hydrolase family.</text>
</comment>
<dbReference type="PRINTS" id="PR00111">
    <property type="entry name" value="ABHYDROLASE"/>
</dbReference>
<dbReference type="EMBL" id="KB908703">
    <property type="protein sequence ID" value="EOA84760.1"/>
    <property type="molecule type" value="Genomic_DNA"/>
</dbReference>
<proteinExistence type="inferred from homology"/>
<evidence type="ECO:0000313" key="7">
    <source>
        <dbReference type="Proteomes" id="UP000016935"/>
    </source>
</evidence>
<reference evidence="6 7" key="1">
    <citation type="journal article" date="2012" name="PLoS Pathog.">
        <title>Diverse lifestyles and strategies of plant pathogenesis encoded in the genomes of eighteen Dothideomycetes fungi.</title>
        <authorList>
            <person name="Ohm R.A."/>
            <person name="Feau N."/>
            <person name="Henrissat B."/>
            <person name="Schoch C.L."/>
            <person name="Horwitz B.A."/>
            <person name="Barry K.W."/>
            <person name="Condon B.J."/>
            <person name="Copeland A.C."/>
            <person name="Dhillon B."/>
            <person name="Glaser F."/>
            <person name="Hesse C.N."/>
            <person name="Kosti I."/>
            <person name="LaButti K."/>
            <person name="Lindquist E.A."/>
            <person name="Lucas S."/>
            <person name="Salamov A.A."/>
            <person name="Bradshaw R.E."/>
            <person name="Ciuffetti L."/>
            <person name="Hamelin R.C."/>
            <person name="Kema G.H.J."/>
            <person name="Lawrence C."/>
            <person name="Scott J.A."/>
            <person name="Spatafora J.W."/>
            <person name="Turgeon B.G."/>
            <person name="de Wit P.J.G.M."/>
            <person name="Zhong S."/>
            <person name="Goodwin S.B."/>
            <person name="Grigoriev I.V."/>
        </authorList>
    </citation>
    <scope>NUCLEOTIDE SEQUENCE [LARGE SCALE GENOMIC DNA]</scope>
    <source>
        <strain evidence="7">28A</strain>
    </source>
</reference>